<evidence type="ECO:0000313" key="1">
    <source>
        <dbReference type="EMBL" id="EEP44068.1"/>
    </source>
</evidence>
<proteinExistence type="predicted"/>
<dbReference type="EMBL" id="ABXH02000029">
    <property type="protein sequence ID" value="EEP44068.1"/>
    <property type="molecule type" value="Genomic_DNA"/>
</dbReference>
<dbReference type="HOGENOM" id="CLU_3198483_0_0_11"/>
<sequence length="45" mass="4443">MILVQSGSDPIDIAPSLGVLVAPESQIAVSGKTAASSTCGFVILV</sequence>
<name>C4FAV2_9ACTN</name>
<comment type="caution">
    <text evidence="1">The sequence shown here is derived from an EMBL/GenBank/DDBJ whole genome shotgun (WGS) entry which is preliminary data.</text>
</comment>
<reference evidence="1 2" key="1">
    <citation type="submission" date="2009-04" db="EMBL/GenBank/DDBJ databases">
        <authorList>
            <person name="Weinstock G."/>
            <person name="Sodergren E."/>
            <person name="Clifton S."/>
            <person name="Fulton L."/>
            <person name="Fulton B."/>
            <person name="Courtney L."/>
            <person name="Fronick C."/>
            <person name="Harrison M."/>
            <person name="Strong C."/>
            <person name="Farmer C."/>
            <person name="Delahaunty K."/>
            <person name="Markovic C."/>
            <person name="Hall O."/>
            <person name="Minx P."/>
            <person name="Tomlinson C."/>
            <person name="Mitreva M."/>
            <person name="Nelson J."/>
            <person name="Hou S."/>
            <person name="Wollam A."/>
            <person name="Pepin K.H."/>
            <person name="Johnson M."/>
            <person name="Bhonagiri V."/>
            <person name="Nash W.E."/>
            <person name="Warren W."/>
            <person name="Chinwalla A."/>
            <person name="Mardis E.R."/>
            <person name="Wilson R.K."/>
        </authorList>
    </citation>
    <scope>NUCLEOTIDE SEQUENCE [LARGE SCALE GENOMIC DNA]</scope>
    <source>
        <strain evidence="1 2">DSM 13280</strain>
    </source>
</reference>
<organism evidence="1 2">
    <name type="scientific">Collinsella intestinalis DSM 13280</name>
    <dbReference type="NCBI Taxonomy" id="521003"/>
    <lineage>
        <taxon>Bacteria</taxon>
        <taxon>Bacillati</taxon>
        <taxon>Actinomycetota</taxon>
        <taxon>Coriobacteriia</taxon>
        <taxon>Coriobacteriales</taxon>
        <taxon>Coriobacteriaceae</taxon>
        <taxon>Collinsella</taxon>
    </lineage>
</organism>
<protein>
    <submittedName>
        <fullName evidence="1">Uncharacterized protein</fullName>
    </submittedName>
</protein>
<gene>
    <name evidence="1" type="ORF">COLINT_03198</name>
</gene>
<evidence type="ECO:0000313" key="2">
    <source>
        <dbReference type="Proteomes" id="UP000003295"/>
    </source>
</evidence>
<dbReference type="AlphaFoldDB" id="C4FAV2"/>
<dbReference type="STRING" id="521003.COLINT_03198"/>
<dbReference type="Proteomes" id="UP000003295">
    <property type="component" value="Unassembled WGS sequence"/>
</dbReference>
<accession>C4FAV2</accession>